<organism evidence="1 2">
    <name type="scientific">Elysia marginata</name>
    <dbReference type="NCBI Taxonomy" id="1093978"/>
    <lineage>
        <taxon>Eukaryota</taxon>
        <taxon>Metazoa</taxon>
        <taxon>Spiralia</taxon>
        <taxon>Lophotrochozoa</taxon>
        <taxon>Mollusca</taxon>
        <taxon>Gastropoda</taxon>
        <taxon>Heterobranchia</taxon>
        <taxon>Euthyneura</taxon>
        <taxon>Panpulmonata</taxon>
        <taxon>Sacoglossa</taxon>
        <taxon>Placobranchoidea</taxon>
        <taxon>Plakobranchidae</taxon>
        <taxon>Elysia</taxon>
    </lineage>
</organism>
<accession>A0AAV4H6I6</accession>
<dbReference type="EMBL" id="BMAT01008832">
    <property type="protein sequence ID" value="GFR93379.1"/>
    <property type="molecule type" value="Genomic_DNA"/>
</dbReference>
<evidence type="ECO:0000313" key="2">
    <source>
        <dbReference type="Proteomes" id="UP000762676"/>
    </source>
</evidence>
<protein>
    <recommendedName>
        <fullName evidence="3">Roadblock/LAMTOR2 domain-containing protein</fullName>
    </recommendedName>
</protein>
<gene>
    <name evidence="1" type="ORF">ElyMa_004377100</name>
</gene>
<evidence type="ECO:0008006" key="3">
    <source>
        <dbReference type="Google" id="ProtNLM"/>
    </source>
</evidence>
<dbReference type="Proteomes" id="UP000762676">
    <property type="component" value="Unassembled WGS sequence"/>
</dbReference>
<sequence length="119" mass="13230">MFFRYTRILEKSGLRKNMKHHQPSDQENPEKRMSAVSLLMGQTALKHAPVTVVDLTKIVTTRLECVPRDALLVLRATNANLVTMQRTSAVSNVAQARMDQTAVKTEAAIAVVLIKNVTT</sequence>
<proteinExistence type="predicted"/>
<name>A0AAV4H6I6_9GAST</name>
<keyword evidence="2" id="KW-1185">Reference proteome</keyword>
<reference evidence="1 2" key="1">
    <citation type="journal article" date="2021" name="Elife">
        <title>Chloroplast acquisition without the gene transfer in kleptoplastic sea slugs, Plakobranchus ocellatus.</title>
        <authorList>
            <person name="Maeda T."/>
            <person name="Takahashi S."/>
            <person name="Yoshida T."/>
            <person name="Shimamura S."/>
            <person name="Takaki Y."/>
            <person name="Nagai Y."/>
            <person name="Toyoda A."/>
            <person name="Suzuki Y."/>
            <person name="Arimoto A."/>
            <person name="Ishii H."/>
            <person name="Satoh N."/>
            <person name="Nishiyama T."/>
            <person name="Hasebe M."/>
            <person name="Maruyama T."/>
            <person name="Minagawa J."/>
            <person name="Obokata J."/>
            <person name="Shigenobu S."/>
        </authorList>
    </citation>
    <scope>NUCLEOTIDE SEQUENCE [LARGE SCALE GENOMIC DNA]</scope>
</reference>
<comment type="caution">
    <text evidence="1">The sequence shown here is derived from an EMBL/GenBank/DDBJ whole genome shotgun (WGS) entry which is preliminary data.</text>
</comment>
<dbReference type="AlphaFoldDB" id="A0AAV4H6I6"/>
<evidence type="ECO:0000313" key="1">
    <source>
        <dbReference type="EMBL" id="GFR93379.1"/>
    </source>
</evidence>